<dbReference type="Proteomes" id="UP001231189">
    <property type="component" value="Unassembled WGS sequence"/>
</dbReference>
<feature type="region of interest" description="Disordered" evidence="1">
    <location>
        <begin position="1"/>
        <end position="23"/>
    </location>
</feature>
<feature type="compositionally biased region" description="Basic and acidic residues" evidence="1">
    <location>
        <begin position="312"/>
        <end position="322"/>
    </location>
</feature>
<dbReference type="InterPro" id="IPR007321">
    <property type="entry name" value="Transposase_28"/>
</dbReference>
<accession>A0AAD8PQ61</accession>
<dbReference type="PANTHER" id="PTHR33026:SF7">
    <property type="entry name" value="OS03G0100275 PROTEIN"/>
    <property type="match status" value="1"/>
</dbReference>
<evidence type="ECO:0000313" key="3">
    <source>
        <dbReference type="EMBL" id="KAK1573963.1"/>
    </source>
</evidence>
<sequence length="339" mass="37842">MAAKVQETENKKASKARNREGERGQWWPCETTDTELRELQNEGMISAHWSFIRDTVVPKPGAGEVVMTKAWVERGLSLPCSEFFLSILTTYGLQPHNICPNSYLLLSNFATLCEGHLGIRPDVKLWQFFFRVKKETKDKAMLNCGSMTFMLRPGRMYPPHDSHESVRYWNAGWFYEKNVPVPEIHDGLPKFNNEPPEELASWSFIPSLSLTPILEKAARRISWLVHDGLTGALLTARYFGGGKLSHHTSCPREAATAEEVPEETKKGRGAGTRKVAPRPTKRPRAKASGSEAGASGEASAKKPKVIKPPPLDSRKAERERLKMLSTAGKRSRPNIPGAP</sequence>
<feature type="compositionally biased region" description="Basic residues" evidence="1">
    <location>
        <begin position="275"/>
        <end position="285"/>
    </location>
</feature>
<evidence type="ECO:0000259" key="2">
    <source>
        <dbReference type="Pfam" id="PF04195"/>
    </source>
</evidence>
<feature type="compositionally biased region" description="Low complexity" evidence="1">
    <location>
        <begin position="286"/>
        <end position="298"/>
    </location>
</feature>
<gene>
    <name evidence="3" type="ORF">QYE76_037223</name>
</gene>
<protein>
    <recommendedName>
        <fullName evidence="2">Transposase (putative) gypsy type domain-containing protein</fullName>
    </recommendedName>
</protein>
<dbReference type="EMBL" id="JAUUTY010000853">
    <property type="protein sequence ID" value="KAK1573963.1"/>
    <property type="molecule type" value="Genomic_DNA"/>
</dbReference>
<evidence type="ECO:0000256" key="1">
    <source>
        <dbReference type="SAM" id="MobiDB-lite"/>
    </source>
</evidence>
<evidence type="ECO:0000313" key="4">
    <source>
        <dbReference type="Proteomes" id="UP001231189"/>
    </source>
</evidence>
<organism evidence="3 4">
    <name type="scientific">Lolium multiflorum</name>
    <name type="common">Italian ryegrass</name>
    <name type="synonym">Lolium perenne subsp. multiflorum</name>
    <dbReference type="NCBI Taxonomy" id="4521"/>
    <lineage>
        <taxon>Eukaryota</taxon>
        <taxon>Viridiplantae</taxon>
        <taxon>Streptophyta</taxon>
        <taxon>Embryophyta</taxon>
        <taxon>Tracheophyta</taxon>
        <taxon>Spermatophyta</taxon>
        <taxon>Magnoliopsida</taxon>
        <taxon>Liliopsida</taxon>
        <taxon>Poales</taxon>
        <taxon>Poaceae</taxon>
        <taxon>BOP clade</taxon>
        <taxon>Pooideae</taxon>
        <taxon>Poodae</taxon>
        <taxon>Poeae</taxon>
        <taxon>Poeae Chloroplast Group 2 (Poeae type)</taxon>
        <taxon>Loliodinae</taxon>
        <taxon>Loliinae</taxon>
        <taxon>Lolium</taxon>
    </lineage>
</organism>
<comment type="caution">
    <text evidence="3">The sequence shown here is derived from an EMBL/GenBank/DDBJ whole genome shotgun (WGS) entry which is preliminary data.</text>
</comment>
<feature type="region of interest" description="Disordered" evidence="1">
    <location>
        <begin position="245"/>
        <end position="339"/>
    </location>
</feature>
<proteinExistence type="predicted"/>
<dbReference type="AlphaFoldDB" id="A0AAD8PQ61"/>
<name>A0AAD8PQ61_LOLMU</name>
<reference evidence="3" key="1">
    <citation type="submission" date="2023-07" db="EMBL/GenBank/DDBJ databases">
        <title>A chromosome-level genome assembly of Lolium multiflorum.</title>
        <authorList>
            <person name="Chen Y."/>
            <person name="Copetti D."/>
            <person name="Kolliker R."/>
            <person name="Studer B."/>
        </authorList>
    </citation>
    <scope>NUCLEOTIDE SEQUENCE</scope>
    <source>
        <strain evidence="3">02402/16</strain>
        <tissue evidence="3">Leaf</tissue>
    </source>
</reference>
<dbReference type="Pfam" id="PF04195">
    <property type="entry name" value="Transposase_28"/>
    <property type="match status" value="1"/>
</dbReference>
<dbReference type="PANTHER" id="PTHR33026">
    <property type="entry name" value="OS06G0360600 PROTEIN"/>
    <property type="match status" value="1"/>
</dbReference>
<keyword evidence="4" id="KW-1185">Reference proteome</keyword>
<feature type="domain" description="Transposase (putative) gypsy type" evidence="2">
    <location>
        <begin position="66"/>
        <end position="133"/>
    </location>
</feature>